<organism evidence="7 8">
    <name type="scientific">Paraburkholderia rhizosphaerae</name>
    <dbReference type="NCBI Taxonomy" id="480658"/>
    <lineage>
        <taxon>Bacteria</taxon>
        <taxon>Pseudomonadati</taxon>
        <taxon>Pseudomonadota</taxon>
        <taxon>Betaproteobacteria</taxon>
        <taxon>Burkholderiales</taxon>
        <taxon>Burkholderiaceae</taxon>
        <taxon>Paraburkholderia</taxon>
    </lineage>
</organism>
<dbReference type="SUPFAM" id="SSF47336">
    <property type="entry name" value="ACP-like"/>
    <property type="match status" value="1"/>
</dbReference>
<reference evidence="7 8" key="1">
    <citation type="submission" date="2019-03" db="EMBL/GenBank/DDBJ databases">
        <title>Genomic Encyclopedia of Type Strains, Phase III (KMG-III): the genomes of soil and plant-associated and newly described type strains.</title>
        <authorList>
            <person name="Whitman W."/>
        </authorList>
    </citation>
    <scope>NUCLEOTIDE SEQUENCE [LARGE SCALE GENOMIC DNA]</scope>
    <source>
        <strain evidence="7 8">LMG 29544</strain>
    </source>
</reference>
<evidence type="ECO:0000256" key="4">
    <source>
        <dbReference type="NCBIfam" id="TIGR00517"/>
    </source>
</evidence>
<feature type="modified residue" description="O-(pantetheine 4'-phosphoryl)serine" evidence="3">
    <location>
        <position position="39"/>
    </location>
</feature>
<evidence type="ECO:0000256" key="1">
    <source>
        <dbReference type="ARBA" id="ARBA00022450"/>
    </source>
</evidence>
<dbReference type="RefSeq" id="WP_134192098.1">
    <property type="nucleotide sequence ID" value="NZ_JBHLUW010000003.1"/>
</dbReference>
<keyword evidence="1 3" id="KW-0596">Phosphopantetheine</keyword>
<evidence type="ECO:0000256" key="3">
    <source>
        <dbReference type="HAMAP-Rule" id="MF_01217"/>
    </source>
</evidence>
<dbReference type="PROSITE" id="PS50075">
    <property type="entry name" value="CARRIER"/>
    <property type="match status" value="1"/>
</dbReference>
<dbReference type="GO" id="GO:0000036">
    <property type="term" value="F:acyl carrier activity"/>
    <property type="evidence" value="ECO:0007669"/>
    <property type="project" value="UniProtKB-UniRule"/>
</dbReference>
<dbReference type="PANTHER" id="PTHR20863">
    <property type="entry name" value="ACYL CARRIER PROTEIN"/>
    <property type="match status" value="1"/>
</dbReference>
<dbReference type="InterPro" id="IPR009081">
    <property type="entry name" value="PP-bd_ACP"/>
</dbReference>
<comment type="caution">
    <text evidence="7">The sequence shown here is derived from an EMBL/GenBank/DDBJ whole genome shotgun (WGS) entry which is preliminary data.</text>
</comment>
<comment type="similarity">
    <text evidence="3">Belongs to the acyl carrier protein (ACP) family.</text>
</comment>
<dbReference type="Pfam" id="PF00550">
    <property type="entry name" value="PP-binding"/>
    <property type="match status" value="1"/>
</dbReference>
<protein>
    <recommendedName>
        <fullName evidence="3 4">Acyl carrier protein</fullName>
        <shortName evidence="3">ACP</shortName>
    </recommendedName>
</protein>
<keyword evidence="8" id="KW-1185">Reference proteome</keyword>
<feature type="domain" description="Carrier" evidence="6">
    <location>
        <begin position="4"/>
        <end position="79"/>
    </location>
</feature>
<keyword evidence="2 3" id="KW-0597">Phosphoprotein</keyword>
<dbReference type="HAMAP" id="MF_01217">
    <property type="entry name" value="Acyl_carrier"/>
    <property type="match status" value="1"/>
</dbReference>
<dbReference type="GO" id="GO:0000035">
    <property type="term" value="F:acyl binding"/>
    <property type="evidence" value="ECO:0007669"/>
    <property type="project" value="TreeGrafter"/>
</dbReference>
<comment type="PTM">
    <text evidence="5">4'-phosphopantetheine is transferred from CoA to a specific serine of apo-ACP by acpS.</text>
</comment>
<dbReference type="NCBIfam" id="NF002150">
    <property type="entry name" value="PRK00982.1-4"/>
    <property type="match status" value="1"/>
</dbReference>
<dbReference type="InterPro" id="IPR003231">
    <property type="entry name" value="ACP"/>
</dbReference>
<evidence type="ECO:0000259" key="6">
    <source>
        <dbReference type="PROSITE" id="PS50075"/>
    </source>
</evidence>
<keyword evidence="3" id="KW-0275">Fatty acid biosynthesis</keyword>
<evidence type="ECO:0000313" key="7">
    <source>
        <dbReference type="EMBL" id="TDY50853.1"/>
    </source>
</evidence>
<comment type="PTM">
    <text evidence="3">4'-phosphopantetheine is transferred from CoA to a specific serine of apo-ACP by AcpS. This modification is essential for activity because fatty acids are bound in thioester linkage to the sulfhydryl of the prosthetic group.</text>
</comment>
<evidence type="ECO:0000313" key="8">
    <source>
        <dbReference type="Proteomes" id="UP000295509"/>
    </source>
</evidence>
<keyword evidence="3" id="KW-0443">Lipid metabolism</keyword>
<dbReference type="NCBIfam" id="NF002148">
    <property type="entry name" value="PRK00982.1-2"/>
    <property type="match status" value="1"/>
</dbReference>
<name>A0A4R8LT46_9BURK</name>
<sequence length="87" mass="9551">MSQQNVLEKVQYLIAEALDLKPAEIHAEQSFRGDLRADSLDSVEIIMSIEEAFGVEFDEDSAAKVETVGDVVAYIERALAQKHAVSA</sequence>
<dbReference type="Gene3D" id="1.10.1200.10">
    <property type="entry name" value="ACP-like"/>
    <property type="match status" value="1"/>
</dbReference>
<dbReference type="GO" id="GO:0016020">
    <property type="term" value="C:membrane"/>
    <property type="evidence" value="ECO:0007669"/>
    <property type="project" value="GOC"/>
</dbReference>
<dbReference type="NCBIfam" id="TIGR00517">
    <property type="entry name" value="acyl_carrier"/>
    <property type="match status" value="1"/>
</dbReference>
<comment type="pathway">
    <text evidence="3 5">Lipid metabolism; fatty acid biosynthesis.</text>
</comment>
<dbReference type="AlphaFoldDB" id="A0A4R8LT46"/>
<evidence type="ECO:0000256" key="5">
    <source>
        <dbReference type="RuleBase" id="RU003545"/>
    </source>
</evidence>
<accession>A0A4R8LT46</accession>
<keyword evidence="3" id="KW-0276">Fatty acid metabolism</keyword>
<dbReference type="EMBL" id="SORE01000008">
    <property type="protein sequence ID" value="TDY50853.1"/>
    <property type="molecule type" value="Genomic_DNA"/>
</dbReference>
<gene>
    <name evidence="3" type="primary">acpP</name>
    <name evidence="7" type="ORF">BX592_10890</name>
</gene>
<comment type="subcellular location">
    <subcellularLocation>
        <location evidence="3">Cytoplasm</location>
    </subcellularLocation>
</comment>
<keyword evidence="3" id="KW-0963">Cytoplasm</keyword>
<dbReference type="OrthoDB" id="3392378at2"/>
<dbReference type="PANTHER" id="PTHR20863:SF76">
    <property type="entry name" value="CARRIER DOMAIN-CONTAINING PROTEIN"/>
    <property type="match status" value="1"/>
</dbReference>
<dbReference type="Proteomes" id="UP000295509">
    <property type="component" value="Unassembled WGS sequence"/>
</dbReference>
<comment type="function">
    <text evidence="3 5">Carrier of the growing fatty acid chain in fatty acid biosynthesis.</text>
</comment>
<dbReference type="UniPathway" id="UPA00094"/>
<evidence type="ECO:0000256" key="2">
    <source>
        <dbReference type="ARBA" id="ARBA00022553"/>
    </source>
</evidence>
<dbReference type="GO" id="GO:0005829">
    <property type="term" value="C:cytosol"/>
    <property type="evidence" value="ECO:0007669"/>
    <property type="project" value="TreeGrafter"/>
</dbReference>
<proteinExistence type="inferred from homology"/>
<keyword evidence="3" id="KW-0444">Lipid biosynthesis</keyword>
<dbReference type="InterPro" id="IPR036736">
    <property type="entry name" value="ACP-like_sf"/>
</dbReference>
<dbReference type="GO" id="GO:0009245">
    <property type="term" value="P:lipid A biosynthetic process"/>
    <property type="evidence" value="ECO:0007669"/>
    <property type="project" value="TreeGrafter"/>
</dbReference>